<dbReference type="PANTHER" id="PTHR34309:SF1">
    <property type="entry name" value="PROTEIN GLCG"/>
    <property type="match status" value="1"/>
</dbReference>
<dbReference type="EMBL" id="JACJFM010000017">
    <property type="protein sequence ID" value="MBB1487640.1"/>
    <property type="molecule type" value="Genomic_DNA"/>
</dbReference>
<dbReference type="AlphaFoldDB" id="A0A839ISJ0"/>
<sequence length="160" mass="17054">MSSDITDCIADPDISVSVEEQVLNWRVASQMVLAACEYASQHNLRICAWVVDRHGNPLAMQRINQAPVYCTDIAQGKARTAASFGFATILWQSRLQEKPHLLSSLSQQPGLITFGGGIPVVLDGIVLGAIGVSGASEQQDCDCAQAGIDALTSLININTN</sequence>
<evidence type="ECO:0000313" key="1">
    <source>
        <dbReference type="EMBL" id="MBB1487640.1"/>
    </source>
</evidence>
<organism evidence="1 2">
    <name type="scientific">Oceanospirillum sediminis</name>
    <dbReference type="NCBI Taxonomy" id="2760088"/>
    <lineage>
        <taxon>Bacteria</taxon>
        <taxon>Pseudomonadati</taxon>
        <taxon>Pseudomonadota</taxon>
        <taxon>Gammaproteobacteria</taxon>
        <taxon>Oceanospirillales</taxon>
        <taxon>Oceanospirillaceae</taxon>
        <taxon>Oceanospirillum</taxon>
    </lineage>
</organism>
<dbReference type="InterPro" id="IPR038084">
    <property type="entry name" value="PduO/GlcC-like_sf"/>
</dbReference>
<accession>A0A839ISJ0</accession>
<dbReference type="RefSeq" id="WP_182809418.1">
    <property type="nucleotide sequence ID" value="NZ_JACJFM010000017.1"/>
</dbReference>
<dbReference type="PANTHER" id="PTHR34309">
    <property type="entry name" value="SLR1406 PROTEIN"/>
    <property type="match status" value="1"/>
</dbReference>
<dbReference type="InterPro" id="IPR005624">
    <property type="entry name" value="PduO/GlcC-like"/>
</dbReference>
<keyword evidence="2" id="KW-1185">Reference proteome</keyword>
<dbReference type="InterPro" id="IPR052517">
    <property type="entry name" value="GlcG_carb_metab_protein"/>
</dbReference>
<dbReference type="Gene3D" id="3.30.450.150">
    <property type="entry name" value="Haem-degrading domain"/>
    <property type="match status" value="1"/>
</dbReference>
<gene>
    <name evidence="1" type="ORF">H4O21_13575</name>
</gene>
<protein>
    <submittedName>
        <fullName evidence="1">Heme-binding protein</fullName>
    </submittedName>
</protein>
<reference evidence="1 2" key="1">
    <citation type="submission" date="2020-08" db="EMBL/GenBank/DDBJ databases">
        <title>Oceanospirillum sp. nov. isolated from marine sediment.</title>
        <authorList>
            <person name="Ji X."/>
        </authorList>
    </citation>
    <scope>NUCLEOTIDE SEQUENCE [LARGE SCALE GENOMIC DNA]</scope>
    <source>
        <strain evidence="1 2">D5</strain>
    </source>
</reference>
<dbReference type="Proteomes" id="UP000565262">
    <property type="component" value="Unassembled WGS sequence"/>
</dbReference>
<name>A0A839ISJ0_9GAMM</name>
<evidence type="ECO:0000313" key="2">
    <source>
        <dbReference type="Proteomes" id="UP000565262"/>
    </source>
</evidence>
<dbReference type="SUPFAM" id="SSF143744">
    <property type="entry name" value="GlcG-like"/>
    <property type="match status" value="1"/>
</dbReference>
<comment type="caution">
    <text evidence="1">The sequence shown here is derived from an EMBL/GenBank/DDBJ whole genome shotgun (WGS) entry which is preliminary data.</text>
</comment>
<dbReference type="Pfam" id="PF03928">
    <property type="entry name" value="HbpS-like"/>
    <property type="match status" value="1"/>
</dbReference>
<proteinExistence type="predicted"/>